<dbReference type="Proteomes" id="UP000054874">
    <property type="component" value="Unassembled WGS sequence"/>
</dbReference>
<dbReference type="OrthoDB" id="1739831at2"/>
<evidence type="ECO:0000313" key="2">
    <source>
        <dbReference type="Proteomes" id="UP000054874"/>
    </source>
</evidence>
<keyword evidence="2" id="KW-1185">Reference proteome</keyword>
<dbReference type="RefSeq" id="WP_058351086.1">
    <property type="nucleotide sequence ID" value="NZ_CABMMD010000001.1"/>
</dbReference>
<dbReference type="STRING" id="290052.ASU35_00060"/>
<protein>
    <recommendedName>
        <fullName evidence="3">MerR family transcriptional regulator</fullName>
    </recommendedName>
</protein>
<comment type="caution">
    <text evidence="1">The sequence shown here is derived from an EMBL/GenBank/DDBJ whole genome shotgun (WGS) entry which is preliminary data.</text>
</comment>
<organism evidence="1 2">
    <name type="scientific">Acetivibrio ethanolgignens</name>
    <dbReference type="NCBI Taxonomy" id="290052"/>
    <lineage>
        <taxon>Bacteria</taxon>
        <taxon>Bacillati</taxon>
        <taxon>Bacillota</taxon>
        <taxon>Clostridia</taxon>
        <taxon>Eubacteriales</taxon>
        <taxon>Oscillospiraceae</taxon>
        <taxon>Acetivibrio</taxon>
    </lineage>
</organism>
<name>A0A0V8QJ56_9FIRM</name>
<accession>A0A0V8QJ56</accession>
<evidence type="ECO:0008006" key="3">
    <source>
        <dbReference type="Google" id="ProtNLM"/>
    </source>
</evidence>
<proteinExistence type="predicted"/>
<dbReference type="AlphaFoldDB" id="A0A0V8QJ56"/>
<sequence>MDRKENEKLIGKQEKPRNMRNCMRCGMMFQYNGSGHIICPRCREEDKRDFDRVRDYVYEHKGATIIEVAEALDIKPEIIEGFLRAGRLEIPNDSAVFIHCERCRKEIKSGRFCANCAAQLTMEMKRALDFDDSQIGEEPDRKGKMHFIGHREL</sequence>
<evidence type="ECO:0000313" key="1">
    <source>
        <dbReference type="EMBL" id="KSV60607.1"/>
    </source>
</evidence>
<reference evidence="1 2" key="1">
    <citation type="submission" date="2015-11" db="EMBL/GenBank/DDBJ databases">
        <title>Butyribacter intestini gen. nov., sp. nov., a butyric acid-producing bacterium of the family Lachnospiraceae isolated from the human faeces.</title>
        <authorList>
            <person name="Zou Y."/>
            <person name="Xue W."/>
            <person name="Luo G."/>
            <person name="Lv M."/>
        </authorList>
    </citation>
    <scope>NUCLEOTIDE SEQUENCE [LARGE SCALE GENOMIC DNA]</scope>
    <source>
        <strain evidence="1 2">ACET-33324</strain>
    </source>
</reference>
<dbReference type="EMBL" id="LNAM01000001">
    <property type="protein sequence ID" value="KSV60607.1"/>
    <property type="molecule type" value="Genomic_DNA"/>
</dbReference>
<gene>
    <name evidence="1" type="ORF">ASU35_00060</name>
</gene>